<evidence type="ECO:0000256" key="1">
    <source>
        <dbReference type="ARBA" id="ARBA00022729"/>
    </source>
</evidence>
<organism evidence="2 3">
    <name type="scientific">Popillia japonica</name>
    <name type="common">Japanese beetle</name>
    <dbReference type="NCBI Taxonomy" id="7064"/>
    <lineage>
        <taxon>Eukaryota</taxon>
        <taxon>Metazoa</taxon>
        <taxon>Ecdysozoa</taxon>
        <taxon>Arthropoda</taxon>
        <taxon>Hexapoda</taxon>
        <taxon>Insecta</taxon>
        <taxon>Pterygota</taxon>
        <taxon>Neoptera</taxon>
        <taxon>Endopterygota</taxon>
        <taxon>Coleoptera</taxon>
        <taxon>Polyphaga</taxon>
        <taxon>Scarabaeiformia</taxon>
        <taxon>Scarabaeidae</taxon>
        <taxon>Rutelinae</taxon>
        <taxon>Popillia</taxon>
    </lineage>
</organism>
<proteinExistence type="predicted"/>
<name>A0AAW1LF96_POPJA</name>
<evidence type="ECO:0000313" key="2">
    <source>
        <dbReference type="EMBL" id="KAK9732015.1"/>
    </source>
</evidence>
<evidence type="ECO:0000313" key="3">
    <source>
        <dbReference type="Proteomes" id="UP001458880"/>
    </source>
</evidence>
<accession>A0AAW1LF96</accession>
<gene>
    <name evidence="2" type="ORF">QE152_g13175</name>
</gene>
<dbReference type="Gene3D" id="2.70.220.10">
    <property type="entry name" value="Ganglioside GM2 activator"/>
    <property type="match status" value="1"/>
</dbReference>
<comment type="caution">
    <text evidence="2">The sequence shown here is derived from an EMBL/GenBank/DDBJ whole genome shotgun (WGS) entry which is preliminary data.</text>
</comment>
<dbReference type="InterPro" id="IPR036846">
    <property type="entry name" value="GM2-AP_sf"/>
</dbReference>
<dbReference type="Proteomes" id="UP001458880">
    <property type="component" value="Unassembled WGS sequence"/>
</dbReference>
<dbReference type="AlphaFoldDB" id="A0AAW1LF96"/>
<protein>
    <submittedName>
        <fullName evidence="2">Uncharacterized protein</fullName>
    </submittedName>
</protein>
<reference evidence="2 3" key="1">
    <citation type="journal article" date="2024" name="BMC Genomics">
        <title>De novo assembly and annotation of Popillia japonica's genome with initial clues to its potential as an invasive pest.</title>
        <authorList>
            <person name="Cucini C."/>
            <person name="Boschi S."/>
            <person name="Funari R."/>
            <person name="Cardaioli E."/>
            <person name="Iannotti N."/>
            <person name="Marturano G."/>
            <person name="Paoli F."/>
            <person name="Bruttini M."/>
            <person name="Carapelli A."/>
            <person name="Frati F."/>
            <person name="Nardi F."/>
        </authorList>
    </citation>
    <scope>NUCLEOTIDE SEQUENCE [LARGE SCALE GENOMIC DNA]</scope>
    <source>
        <strain evidence="2">DMR45628</strain>
    </source>
</reference>
<keyword evidence="1" id="KW-0732">Signal</keyword>
<sequence length="151" mass="16987">MEMCDPSVNYPLMMTNEIRTEGDKQFLSGKGDFKVDFGANSEYKITVNIKKTRDAAEFAPLISFEEPDTCAAIQKYLGDFFNELEKSAGIESGKCPIEKGTYELKDYPLDFKKLAYQSVPEGILQTTQIITDKTTKEVLLCLVTEGENFPK</sequence>
<dbReference type="EMBL" id="JASPKY010000123">
    <property type="protein sequence ID" value="KAK9732015.1"/>
    <property type="molecule type" value="Genomic_DNA"/>
</dbReference>
<keyword evidence="3" id="KW-1185">Reference proteome</keyword>